<dbReference type="InParanoid" id="A0A0D1ZXA3"/>
<dbReference type="RefSeq" id="XP_016208942.1">
    <property type="nucleotide sequence ID" value="XM_016363265.1"/>
</dbReference>
<sequence>MSANQLKSGDLSIRTTTGKETQLLRQLADDWVARVGSGSSVRNPTYGVLVHGTRISTVDMDKQEDMRNAILQDNKPFYPRRRDQIHGAAYPAGTKGCPSKGDRDAPRKCAACHGTHEAWNRLCPTRKKRAGQGKGGLRQ</sequence>
<dbReference type="EMBL" id="KN847586">
    <property type="protein sequence ID" value="KIV99072.1"/>
    <property type="molecule type" value="Genomic_DNA"/>
</dbReference>
<dbReference type="GeneID" id="27317211"/>
<keyword evidence="2" id="KW-1185">Reference proteome</keyword>
<dbReference type="VEuPathDB" id="FungiDB:PV09_09238"/>
<dbReference type="AlphaFoldDB" id="A0A0D1ZXA3"/>
<organism evidence="1 2">
    <name type="scientific">Verruconis gallopava</name>
    <dbReference type="NCBI Taxonomy" id="253628"/>
    <lineage>
        <taxon>Eukaryota</taxon>
        <taxon>Fungi</taxon>
        <taxon>Dikarya</taxon>
        <taxon>Ascomycota</taxon>
        <taxon>Pezizomycotina</taxon>
        <taxon>Dothideomycetes</taxon>
        <taxon>Pleosporomycetidae</taxon>
        <taxon>Venturiales</taxon>
        <taxon>Sympoventuriaceae</taxon>
        <taxon>Verruconis</taxon>
    </lineage>
</organism>
<dbReference type="Proteomes" id="UP000053259">
    <property type="component" value="Unassembled WGS sequence"/>
</dbReference>
<gene>
    <name evidence="1" type="ORF">PV09_09238</name>
</gene>
<accession>A0A0D1ZXA3</accession>
<evidence type="ECO:0000313" key="1">
    <source>
        <dbReference type="EMBL" id="KIV99072.1"/>
    </source>
</evidence>
<protein>
    <submittedName>
        <fullName evidence="1">Uncharacterized protein</fullName>
    </submittedName>
</protein>
<name>A0A0D1ZXA3_9PEZI</name>
<proteinExistence type="predicted"/>
<evidence type="ECO:0000313" key="2">
    <source>
        <dbReference type="Proteomes" id="UP000053259"/>
    </source>
</evidence>
<dbReference type="OrthoDB" id="5429923at2759"/>
<reference evidence="1 2" key="1">
    <citation type="submission" date="2015-01" db="EMBL/GenBank/DDBJ databases">
        <title>The Genome Sequence of Ochroconis gallopava CBS43764.</title>
        <authorList>
            <consortium name="The Broad Institute Genomics Platform"/>
            <person name="Cuomo C."/>
            <person name="de Hoog S."/>
            <person name="Gorbushina A."/>
            <person name="Stielow B."/>
            <person name="Teixiera M."/>
            <person name="Abouelleil A."/>
            <person name="Chapman S.B."/>
            <person name="Priest M."/>
            <person name="Young S.K."/>
            <person name="Wortman J."/>
            <person name="Nusbaum C."/>
            <person name="Birren B."/>
        </authorList>
    </citation>
    <scope>NUCLEOTIDE SEQUENCE [LARGE SCALE GENOMIC DNA]</scope>
    <source>
        <strain evidence="1 2">CBS 43764</strain>
    </source>
</reference>
<dbReference type="HOGENOM" id="CLU_1846672_0_0_1"/>